<sequence>MQLVKPTSRGSYRLIVFSVFSRASTIKLAPVYEPRYAPYSKEVQTFVAKLEEDAFCGTNSKEDYMKNISNKLLIIEKRKDEQARRRMQSSCNLQRPIAPQALQGGNSSVIPEAVIMASQRPTSQSMTPRTSGLVPNQHMVYPSTPNTQIEIEQKHPGMMKNMDRCLNIQPSTAIATRGPGVQPGLRPIQPAASQGRSQYPARQPQAINIVGCSPTSVPKPAIRPYSQQNHLLGIGRQQQQLTRMNQQTLGANQQELDMQRNQMLGAQQGDSSKLQASELGGRNNQKDARQRDLLHSPFKACKPELMTTPLQQISGAQQRTLIYQNSQVPATMGSARECDVVEKMFCRIKSWKDAYYSQFVELDHRFAVPALTEEQFSSLPIEKANAYRRRVGTKKLIREILKFLQLRKSDVHEGLKLEFPKYEKHIHNFLGFIERTKARDAKMNIGYQLQNYDEQSQVINLTGNASPITDGKSAQEKKPADASILQSNQTTKARTPPAHQHNNGNHLLGIASPSSISSLGTLQSWSTSMLECLSPSPASPCAPVMSTSSKDVDSISALLLHDNAGAAALKANSSNQVTPSKLTTSASPLQSEITAGQEEDQARGGDRTPVTKKPIDRLIDAMRSSSPAALRSAASSIWSVLSINDIVTSGKVGTILDCKSSRQQQQGEPNAVNKMKRVFNNTASHSESLLLGNIDSSCMPFECDSSDSGSTSKLSIKRKKKENAYVALLEEIKSINSTLIDTVISMSGDCGTDGISSYHGGAMIKLSYSAVSISPIVKSLFTTSEMSLVLPAKLFVPPDYPRSSLVLINDGGDEVVRKNSSAIAISVDVAFRHALADLSEPWSIKETAWAWDACVRKAVTEFAHRHGGGTVSSMLGQWERCAAT</sequence>
<dbReference type="EMBL" id="JAUUTY010000369">
    <property type="protein sequence ID" value="KAK1601688.1"/>
    <property type="molecule type" value="Genomic_DNA"/>
</dbReference>
<feature type="compositionally biased region" description="Polar residues" evidence="2">
    <location>
        <begin position="264"/>
        <end position="275"/>
    </location>
</feature>
<dbReference type="InterPro" id="IPR044661">
    <property type="entry name" value="MED15a/b/c-like"/>
</dbReference>
<feature type="compositionally biased region" description="Polar residues" evidence="2">
    <location>
        <begin position="571"/>
        <end position="594"/>
    </location>
</feature>
<feature type="region of interest" description="Disordered" evidence="2">
    <location>
        <begin position="463"/>
        <end position="482"/>
    </location>
</feature>
<dbReference type="GO" id="GO:0031490">
    <property type="term" value="F:chromatin DNA binding"/>
    <property type="evidence" value="ECO:0007669"/>
    <property type="project" value="InterPro"/>
</dbReference>
<dbReference type="Gene3D" id="1.10.246.20">
    <property type="entry name" value="Coactivator CBP, KIX domain"/>
    <property type="match status" value="1"/>
</dbReference>
<dbReference type="PANTHER" id="PTHR33137:SF29">
    <property type="entry name" value="MEDIATOR COMPLEX SUBUNIT 15 KIX DOMAIN-CONTAINING PROTEIN"/>
    <property type="match status" value="1"/>
</dbReference>
<comment type="caution">
    <text evidence="3">The sequence shown here is derived from an EMBL/GenBank/DDBJ whole genome shotgun (WGS) entry which is preliminary data.</text>
</comment>
<keyword evidence="4" id="KW-1185">Reference proteome</keyword>
<evidence type="ECO:0000256" key="2">
    <source>
        <dbReference type="SAM" id="MobiDB-lite"/>
    </source>
</evidence>
<keyword evidence="1" id="KW-0539">Nucleus</keyword>
<accession>A0AAD8QFH2</accession>
<proteinExistence type="predicted"/>
<name>A0AAD8QFH2_LOLMU</name>
<dbReference type="GO" id="GO:0003713">
    <property type="term" value="F:transcription coactivator activity"/>
    <property type="evidence" value="ECO:0007669"/>
    <property type="project" value="InterPro"/>
</dbReference>
<reference evidence="3" key="1">
    <citation type="submission" date="2023-07" db="EMBL/GenBank/DDBJ databases">
        <title>A chromosome-level genome assembly of Lolium multiflorum.</title>
        <authorList>
            <person name="Chen Y."/>
            <person name="Copetti D."/>
            <person name="Kolliker R."/>
            <person name="Studer B."/>
        </authorList>
    </citation>
    <scope>NUCLEOTIDE SEQUENCE</scope>
    <source>
        <strain evidence="3">02402/16</strain>
        <tissue evidence="3">Leaf</tissue>
    </source>
</reference>
<evidence type="ECO:0008006" key="5">
    <source>
        <dbReference type="Google" id="ProtNLM"/>
    </source>
</evidence>
<dbReference type="AlphaFoldDB" id="A0AAD8QFH2"/>
<feature type="region of interest" description="Disordered" evidence="2">
    <location>
        <begin position="264"/>
        <end position="290"/>
    </location>
</feature>
<evidence type="ECO:0000256" key="1">
    <source>
        <dbReference type="ARBA" id="ARBA00023242"/>
    </source>
</evidence>
<dbReference type="Proteomes" id="UP001231189">
    <property type="component" value="Unassembled WGS sequence"/>
</dbReference>
<organism evidence="3 4">
    <name type="scientific">Lolium multiflorum</name>
    <name type="common">Italian ryegrass</name>
    <name type="synonym">Lolium perenne subsp. multiflorum</name>
    <dbReference type="NCBI Taxonomy" id="4521"/>
    <lineage>
        <taxon>Eukaryota</taxon>
        <taxon>Viridiplantae</taxon>
        <taxon>Streptophyta</taxon>
        <taxon>Embryophyta</taxon>
        <taxon>Tracheophyta</taxon>
        <taxon>Spermatophyta</taxon>
        <taxon>Magnoliopsida</taxon>
        <taxon>Liliopsida</taxon>
        <taxon>Poales</taxon>
        <taxon>Poaceae</taxon>
        <taxon>BOP clade</taxon>
        <taxon>Pooideae</taxon>
        <taxon>Poodae</taxon>
        <taxon>Poeae</taxon>
        <taxon>Poeae Chloroplast Group 2 (Poeae type)</taxon>
        <taxon>Loliodinae</taxon>
        <taxon>Loliinae</taxon>
        <taxon>Lolium</taxon>
    </lineage>
</organism>
<dbReference type="InterPro" id="IPR036529">
    <property type="entry name" value="KIX_dom_sf"/>
</dbReference>
<dbReference type="PANTHER" id="PTHR33137">
    <property type="entry name" value="MEDIATOR OF RNA POLYMERASE II TRANSCRIPTION SUBUNIT 15A-RELATED"/>
    <property type="match status" value="1"/>
</dbReference>
<feature type="region of interest" description="Disordered" evidence="2">
    <location>
        <begin position="571"/>
        <end position="612"/>
    </location>
</feature>
<evidence type="ECO:0000313" key="3">
    <source>
        <dbReference type="EMBL" id="KAK1601688.1"/>
    </source>
</evidence>
<gene>
    <name evidence="3" type="ORF">QYE76_000127</name>
</gene>
<evidence type="ECO:0000313" key="4">
    <source>
        <dbReference type="Proteomes" id="UP001231189"/>
    </source>
</evidence>
<protein>
    <recommendedName>
        <fullName evidence="5">Mediator complex subunit 15 KIX domain-containing protein</fullName>
    </recommendedName>
</protein>